<dbReference type="EMBL" id="JAMFTS010000001">
    <property type="protein sequence ID" value="KAJ4810188.1"/>
    <property type="molecule type" value="Genomic_DNA"/>
</dbReference>
<accession>A0AAV8H4J5</accession>
<name>A0AAV8H4J5_9POAL</name>
<dbReference type="Proteomes" id="UP001140206">
    <property type="component" value="Chromosome 1"/>
</dbReference>
<dbReference type="InterPro" id="IPR019309">
    <property type="entry name" value="WASHC3"/>
</dbReference>
<dbReference type="Pfam" id="PF10152">
    <property type="entry name" value="CCDC53"/>
    <property type="match status" value="1"/>
</dbReference>
<dbReference type="PANTHER" id="PTHR13015">
    <property type="entry name" value="PROTEIN AD-016-RELATED"/>
    <property type="match status" value="1"/>
</dbReference>
<comment type="similarity">
    <text evidence="1">Belongs to the CCDC53 family.</text>
</comment>
<evidence type="ECO:0000313" key="3">
    <source>
        <dbReference type="EMBL" id="KAJ4810188.1"/>
    </source>
</evidence>
<dbReference type="GO" id="GO:0071203">
    <property type="term" value="C:WASH complex"/>
    <property type="evidence" value="ECO:0007669"/>
    <property type="project" value="InterPro"/>
</dbReference>
<gene>
    <name evidence="3" type="ORF">LUZ62_022754</name>
</gene>
<dbReference type="GO" id="GO:0006887">
    <property type="term" value="P:exocytosis"/>
    <property type="evidence" value="ECO:0007669"/>
    <property type="project" value="TreeGrafter"/>
</dbReference>
<protein>
    <submittedName>
        <fullName evidence="3">WASH complex subunit CCDC53</fullName>
    </submittedName>
</protein>
<feature type="region of interest" description="Disordered" evidence="2">
    <location>
        <begin position="1"/>
        <end position="25"/>
    </location>
</feature>
<evidence type="ECO:0000256" key="2">
    <source>
        <dbReference type="SAM" id="MobiDB-lite"/>
    </source>
</evidence>
<evidence type="ECO:0000313" key="4">
    <source>
        <dbReference type="Proteomes" id="UP001140206"/>
    </source>
</evidence>
<dbReference type="Gene3D" id="1.20.5.110">
    <property type="match status" value="1"/>
</dbReference>
<proteinExistence type="inferred from homology"/>
<sequence>MQHRRSPVPAPFLVPQETTGDEEDDSEAEALSISDQRTFYLVNIFIANATQFLNSFSAICQDKLSLVHRKILRLDASLALLEAKLRGIQEEHSRMPESSHQQNKNVVMSKDKSVVPDEPSNVVCSSSESSSSHHFVTDEKS</sequence>
<evidence type="ECO:0000256" key="1">
    <source>
        <dbReference type="ARBA" id="ARBA00006290"/>
    </source>
</evidence>
<keyword evidence="4" id="KW-1185">Reference proteome</keyword>
<dbReference type="GO" id="GO:0030041">
    <property type="term" value="P:actin filament polymerization"/>
    <property type="evidence" value="ECO:0007669"/>
    <property type="project" value="TreeGrafter"/>
</dbReference>
<comment type="caution">
    <text evidence="3">The sequence shown here is derived from an EMBL/GenBank/DDBJ whole genome shotgun (WGS) entry which is preliminary data.</text>
</comment>
<dbReference type="AlphaFoldDB" id="A0AAV8H4J5"/>
<organism evidence="3 4">
    <name type="scientific">Rhynchospora pubera</name>
    <dbReference type="NCBI Taxonomy" id="906938"/>
    <lineage>
        <taxon>Eukaryota</taxon>
        <taxon>Viridiplantae</taxon>
        <taxon>Streptophyta</taxon>
        <taxon>Embryophyta</taxon>
        <taxon>Tracheophyta</taxon>
        <taxon>Spermatophyta</taxon>
        <taxon>Magnoliopsida</taxon>
        <taxon>Liliopsida</taxon>
        <taxon>Poales</taxon>
        <taxon>Cyperaceae</taxon>
        <taxon>Cyperoideae</taxon>
        <taxon>Rhynchosporeae</taxon>
        <taxon>Rhynchospora</taxon>
    </lineage>
</organism>
<dbReference type="PANTHER" id="PTHR13015:SF0">
    <property type="entry name" value="WASH COMPLEX SUBUNIT 3"/>
    <property type="match status" value="1"/>
</dbReference>
<reference evidence="3" key="1">
    <citation type="submission" date="2022-08" db="EMBL/GenBank/DDBJ databases">
        <authorList>
            <person name="Marques A."/>
        </authorList>
    </citation>
    <scope>NUCLEOTIDE SEQUENCE</scope>
    <source>
        <strain evidence="3">RhyPub2mFocal</strain>
        <tissue evidence="3">Leaves</tissue>
    </source>
</reference>
<feature type="region of interest" description="Disordered" evidence="2">
    <location>
        <begin position="90"/>
        <end position="141"/>
    </location>
</feature>